<dbReference type="EnsemblMetazoa" id="GMOY006550-RA">
    <property type="protein sequence ID" value="GMOY006550-PA"/>
    <property type="gene ID" value="GMOY006550"/>
</dbReference>
<feature type="compositionally biased region" description="Basic and acidic residues" evidence="1">
    <location>
        <begin position="601"/>
        <end position="611"/>
    </location>
</feature>
<feature type="compositionally biased region" description="Low complexity" evidence="1">
    <location>
        <begin position="1391"/>
        <end position="1400"/>
    </location>
</feature>
<feature type="compositionally biased region" description="Low complexity" evidence="1">
    <location>
        <begin position="1498"/>
        <end position="1514"/>
    </location>
</feature>
<dbReference type="Proteomes" id="UP000092444">
    <property type="component" value="Unassembled WGS sequence"/>
</dbReference>
<dbReference type="EMBL" id="CCAG010004927">
    <property type="status" value="NOT_ANNOTATED_CDS"/>
    <property type="molecule type" value="Genomic_DNA"/>
</dbReference>
<organism evidence="2 3">
    <name type="scientific">Glossina morsitans morsitans</name>
    <name type="common">Savannah tsetse fly</name>
    <dbReference type="NCBI Taxonomy" id="37546"/>
    <lineage>
        <taxon>Eukaryota</taxon>
        <taxon>Metazoa</taxon>
        <taxon>Ecdysozoa</taxon>
        <taxon>Arthropoda</taxon>
        <taxon>Hexapoda</taxon>
        <taxon>Insecta</taxon>
        <taxon>Pterygota</taxon>
        <taxon>Neoptera</taxon>
        <taxon>Endopterygota</taxon>
        <taxon>Diptera</taxon>
        <taxon>Brachycera</taxon>
        <taxon>Muscomorpha</taxon>
        <taxon>Hippoboscoidea</taxon>
        <taxon>Glossinidae</taxon>
        <taxon>Glossina</taxon>
    </lineage>
</organism>
<feature type="region of interest" description="Disordered" evidence="1">
    <location>
        <begin position="405"/>
        <end position="427"/>
    </location>
</feature>
<evidence type="ECO:0000256" key="1">
    <source>
        <dbReference type="SAM" id="MobiDB-lite"/>
    </source>
</evidence>
<dbReference type="VEuPathDB" id="VectorBase:GMOY006550"/>
<evidence type="ECO:0000313" key="3">
    <source>
        <dbReference type="Proteomes" id="UP000092444"/>
    </source>
</evidence>
<name>A0A1B0FRE5_GLOMM</name>
<protein>
    <submittedName>
        <fullName evidence="2">Uncharacterized protein</fullName>
    </submittedName>
</protein>
<feature type="compositionally biased region" description="Polar residues" evidence="1">
    <location>
        <begin position="1407"/>
        <end position="1435"/>
    </location>
</feature>
<feature type="compositionally biased region" description="Low complexity" evidence="1">
    <location>
        <begin position="1479"/>
        <end position="1490"/>
    </location>
</feature>
<accession>A0A1B0FRE5</accession>
<feature type="compositionally biased region" description="Basic and acidic residues" evidence="1">
    <location>
        <begin position="1463"/>
        <end position="1474"/>
    </location>
</feature>
<feature type="region of interest" description="Disordered" evidence="1">
    <location>
        <begin position="596"/>
        <end position="618"/>
    </location>
</feature>
<feature type="region of interest" description="Disordered" evidence="1">
    <location>
        <begin position="1391"/>
        <end position="1532"/>
    </location>
</feature>
<feature type="compositionally biased region" description="Acidic residues" evidence="1">
    <location>
        <begin position="1523"/>
        <end position="1532"/>
    </location>
</feature>
<sequence>MKEDNPNKRQSRIRKTQISLSTLPLAKKATASISNSITNEKDELICNKNAKKVRFSLQTDAVDGTILAQRPSHSKYQNIGSQTHNVGAFTSIRQQLSFLKSEQFDFLYNNCEVRSVADIMNLTLNQLHAMDMCEPQLSQLIQISFDIKTSNENVNGNNNNATNICKNRNKSKLIKIDENLVHSNNAYDDDSDSQTLLIDQNKCEPFDRGNASIKNFEKLSAGTSAASLTPADALRIRYEAAKYTDQVVESIKKNLQKLKTTNIDPKEKQEQLLEMFNESKLHEEQLLRRQQEMNIMELGETSYSSKKNLKKTETEAVRSSVNISLGDLEPTGSFEENDHKVTAMQEERLLKRQQQMVISEGREWPGNSKMNLLQDVSNEVQVEPEFVYASVDGSGEDVEEIIEQSKGQKEQQIDIEEPGGEGWSGKSKTNVLENVCSEIQPGLESMRTERKNSDNEVQELNENFLLKNTQAELLSEVFAKVFTEDGNKELTAAVVKHNNNKSAPCETITSSTDIVEEASNSKKLDNKSTKMTEVPLVTTTIKNEVPISRRIKLPKEQGIQKKQQRLERNDNNECAINSNINNEIVSENAYAITTTMTNSSDEGKQKYKDESEVQTPSNRFRKKLRIKLNRAKNLRNKRNCREDNTLGNQSVLEFVLSSDKQCLPSTSLQGNSNIGNALPAADEQVSSTEFSKINIIKKPRSNFGQISDIEPTSRRSHGKKFVKEDEPISSVKCPKLEIIEKQLPNFEKTSIIDSSSNRLVDNLNIEDVVKEDPMPSLKRNNNLIDKQSLSKDDQENVIDSSKLRITEKNISKITCTKRLVSAPIRALYDKTVILRKTKPSSTITTSFKRNESKELTLCTAKPSTSGTLYGKVTTSDSKSGKLMILTHEPVVDETAAAAAARNNENKGRDFLETSLKCSPKPTVKDCRKRSNSVSLDELHEQEKELVRSSEKLEIPTKNAISLKEQPSCSNLNKRERITYDDNDCSRIQKRSESSEIAIDLREFLNNKKDKASIRQLTMEATKSIGVDNERRVATPRSEQQRHEAAICQQTDWEKSQNRCNKQMMNETKIKTVEALSVNVEQQTNDNDFATKPESCDGGNTKDNHNHKYRIHSELCNELTQLTTKSEMNIENKPIVNIMSIASPTPMDDTIASPSPPRLDEPKNYYHFNQNDGRLKSSSIEYRLYEVDIPKIAVNKPNNFDKLVKTYSLDPRIFRSPIISNQQPMSTNLAFPSDPRSRLTANNNFSITHDLYGQQPNYQCQQQHPQQQQQPHQNPNMLLYGYLQRSPWYQNLMSAMKIQINQSVSQLVRALNNFYRERVLYPDLVFDIFKIDCAGTLIEIMQNLGIYVDAYGVINDQRPGCDTLARSYFNPVAPVNPAYGFINEIPPPVRRCSTMTTSSCTEPGLRHNSFSDSCRETQPSSSQAYKYSERYQPSSSRHFDNNKHSIKSEYRRGHKRSSLSPPDLPDRSKGSKGSKDFVASLSTSRSPSPRSNKSHKSSRISGGHSSSNYSRKSSSQVKPQQAIADDEEEESWD</sequence>
<proteinExistence type="predicted"/>
<evidence type="ECO:0000313" key="2">
    <source>
        <dbReference type="EnsemblMetazoa" id="GMOY006550-PA"/>
    </source>
</evidence>
<reference evidence="2" key="1">
    <citation type="submission" date="2020-05" db="UniProtKB">
        <authorList>
            <consortium name="EnsemblMetazoa"/>
        </authorList>
    </citation>
    <scope>IDENTIFICATION</scope>
    <source>
        <strain evidence="2">Yale</strain>
    </source>
</reference>
<feature type="compositionally biased region" description="Basic and acidic residues" evidence="1">
    <location>
        <begin position="1436"/>
        <end position="1450"/>
    </location>
</feature>
<keyword evidence="3" id="KW-1185">Reference proteome</keyword>